<evidence type="ECO:0008006" key="4">
    <source>
        <dbReference type="Google" id="ProtNLM"/>
    </source>
</evidence>
<proteinExistence type="predicted"/>
<comment type="caution">
    <text evidence="2">The sequence shown here is derived from an EMBL/GenBank/DDBJ whole genome shotgun (WGS) entry which is preliminary data.</text>
</comment>
<dbReference type="Proteomes" id="UP001549055">
    <property type="component" value="Unassembled WGS sequence"/>
</dbReference>
<dbReference type="RefSeq" id="WP_354280995.1">
    <property type="nucleotide sequence ID" value="NZ_JBEPMK010000004.1"/>
</dbReference>
<dbReference type="Pfam" id="PF11193">
    <property type="entry name" value="DUF2812"/>
    <property type="match status" value="1"/>
</dbReference>
<reference evidence="2 3" key="1">
    <citation type="submission" date="2024-06" db="EMBL/GenBank/DDBJ databases">
        <title>Genomic Encyclopedia of Type Strains, Phase IV (KMG-IV): sequencing the most valuable type-strain genomes for metagenomic binning, comparative biology and taxonomic classification.</title>
        <authorList>
            <person name="Goeker M."/>
        </authorList>
    </citation>
    <scope>NUCLEOTIDE SEQUENCE [LARGE SCALE GENOMIC DNA]</scope>
    <source>
        <strain evidence="2 3">DSM 15349</strain>
    </source>
</reference>
<dbReference type="EMBL" id="JBEPMK010000004">
    <property type="protein sequence ID" value="MET3644610.1"/>
    <property type="molecule type" value="Genomic_DNA"/>
</dbReference>
<sequence length="201" mass="24027">MKKHKIFTSLQDEEQWINDMQAQGYRLTKVNPFLCSYQFQPSTSPESAIVRLDFHEYFTKEAYQEYLTLFTDSGWLHVAGSRYSGTQYFLKTEKAKEDVIFSDEESTKAFYKRYQHYCYTYFTIFLVFYISQTTTARQHGYQLLNPTSWFLTPGLWERQGYHFWASFLFELPFALLRSGFIPYFFLALAIFYLQIAHKSKS</sequence>
<evidence type="ECO:0000313" key="3">
    <source>
        <dbReference type="Proteomes" id="UP001549055"/>
    </source>
</evidence>
<keyword evidence="1" id="KW-0472">Membrane</keyword>
<keyword evidence="3" id="KW-1185">Reference proteome</keyword>
<protein>
    <recommendedName>
        <fullName evidence="4">DUF2812 domain-containing protein</fullName>
    </recommendedName>
</protein>
<feature type="transmembrane region" description="Helical" evidence="1">
    <location>
        <begin position="118"/>
        <end position="136"/>
    </location>
</feature>
<organism evidence="2 3">
    <name type="scientific">Streptococcus gallinaceus</name>
    <dbReference type="NCBI Taxonomy" id="165758"/>
    <lineage>
        <taxon>Bacteria</taxon>
        <taxon>Bacillati</taxon>
        <taxon>Bacillota</taxon>
        <taxon>Bacilli</taxon>
        <taxon>Lactobacillales</taxon>
        <taxon>Streptococcaceae</taxon>
        <taxon>Streptococcus</taxon>
    </lineage>
</organism>
<name>A0ABV2JL02_9STRE</name>
<keyword evidence="1" id="KW-1133">Transmembrane helix</keyword>
<gene>
    <name evidence="2" type="ORF">ABID27_001237</name>
</gene>
<evidence type="ECO:0000256" key="1">
    <source>
        <dbReference type="SAM" id="Phobius"/>
    </source>
</evidence>
<evidence type="ECO:0000313" key="2">
    <source>
        <dbReference type="EMBL" id="MET3644610.1"/>
    </source>
</evidence>
<dbReference type="InterPro" id="IPR021359">
    <property type="entry name" value="DUF2812"/>
</dbReference>
<feature type="transmembrane region" description="Helical" evidence="1">
    <location>
        <begin position="174"/>
        <end position="193"/>
    </location>
</feature>
<keyword evidence="1" id="KW-0812">Transmembrane</keyword>
<accession>A0ABV2JL02</accession>